<keyword evidence="7" id="KW-1185">Reference proteome</keyword>
<dbReference type="STRING" id="3218.A9S3P5"/>
<dbReference type="Gramene" id="Pp3c1_6280V3.2">
    <property type="protein sequence ID" value="Pp3c1_6280V3.2"/>
    <property type="gene ID" value="Pp3c1_6280"/>
</dbReference>
<dbReference type="FunFam" id="3.30.70.330:FF:001417">
    <property type="entry name" value="Predicted protein"/>
    <property type="match status" value="1"/>
</dbReference>
<feature type="domain" description="RRM" evidence="4">
    <location>
        <begin position="42"/>
        <end position="120"/>
    </location>
</feature>
<feature type="compositionally biased region" description="Gly residues" evidence="3">
    <location>
        <begin position="141"/>
        <end position="155"/>
    </location>
</feature>
<evidence type="ECO:0000256" key="2">
    <source>
        <dbReference type="PROSITE-ProRule" id="PRU00176"/>
    </source>
</evidence>
<dbReference type="Gene3D" id="3.30.70.330">
    <property type="match status" value="1"/>
</dbReference>
<feature type="compositionally biased region" description="Polar residues" evidence="3">
    <location>
        <begin position="118"/>
        <end position="127"/>
    </location>
</feature>
<dbReference type="GO" id="GO:0005739">
    <property type="term" value="C:mitochondrion"/>
    <property type="evidence" value="ECO:0000318"/>
    <property type="project" value="GO_Central"/>
</dbReference>
<dbReference type="InterPro" id="IPR003954">
    <property type="entry name" value="RRM_euk-type"/>
</dbReference>
<evidence type="ECO:0000313" key="7">
    <source>
        <dbReference type="Proteomes" id="UP000006727"/>
    </source>
</evidence>
<dbReference type="FunCoup" id="A9S3P5">
    <property type="interactions" value="3989"/>
</dbReference>
<evidence type="ECO:0000256" key="3">
    <source>
        <dbReference type="SAM" id="MobiDB-lite"/>
    </source>
</evidence>
<reference evidence="5 7" key="1">
    <citation type="journal article" date="2008" name="Science">
        <title>The Physcomitrella genome reveals evolutionary insights into the conquest of land by plants.</title>
        <authorList>
            <person name="Rensing S."/>
            <person name="Lang D."/>
            <person name="Zimmer A."/>
            <person name="Terry A."/>
            <person name="Salamov A."/>
            <person name="Shapiro H."/>
            <person name="Nishiyama T."/>
            <person name="Perroud P.-F."/>
            <person name="Lindquist E."/>
            <person name="Kamisugi Y."/>
            <person name="Tanahashi T."/>
            <person name="Sakakibara K."/>
            <person name="Fujita T."/>
            <person name="Oishi K."/>
            <person name="Shin-I T."/>
            <person name="Kuroki Y."/>
            <person name="Toyoda A."/>
            <person name="Suzuki Y."/>
            <person name="Hashimoto A."/>
            <person name="Yamaguchi K."/>
            <person name="Sugano A."/>
            <person name="Kohara Y."/>
            <person name="Fujiyama A."/>
            <person name="Anterola A."/>
            <person name="Aoki S."/>
            <person name="Ashton N."/>
            <person name="Barbazuk W.B."/>
            <person name="Barker E."/>
            <person name="Bennetzen J."/>
            <person name="Bezanilla M."/>
            <person name="Blankenship R."/>
            <person name="Cho S.H."/>
            <person name="Dutcher S."/>
            <person name="Estelle M."/>
            <person name="Fawcett J.A."/>
            <person name="Gundlach H."/>
            <person name="Hanada K."/>
            <person name="Heyl A."/>
            <person name="Hicks K.A."/>
            <person name="Hugh J."/>
            <person name="Lohr M."/>
            <person name="Mayer K."/>
            <person name="Melkozernov A."/>
            <person name="Murata T."/>
            <person name="Nelson D."/>
            <person name="Pils B."/>
            <person name="Prigge M."/>
            <person name="Reiss B."/>
            <person name="Renner T."/>
            <person name="Rombauts S."/>
            <person name="Rushton P."/>
            <person name="Sanderfoot A."/>
            <person name="Schween G."/>
            <person name="Shiu S.-H."/>
            <person name="Stueber K."/>
            <person name="Theodoulou F.L."/>
            <person name="Tu H."/>
            <person name="Van de Peer Y."/>
            <person name="Verrier P.J."/>
            <person name="Waters E."/>
            <person name="Wood A."/>
            <person name="Yang L."/>
            <person name="Cove D."/>
            <person name="Cuming A."/>
            <person name="Hasebe M."/>
            <person name="Lucas S."/>
            <person name="Mishler D.B."/>
            <person name="Reski R."/>
            <person name="Grigoriev I."/>
            <person name="Quatrano R.S."/>
            <person name="Boore J.L."/>
        </authorList>
    </citation>
    <scope>NUCLEOTIDE SEQUENCE [LARGE SCALE GENOMIC DNA]</scope>
    <source>
        <strain evidence="6 7">cv. Gransden 2004</strain>
    </source>
</reference>
<dbReference type="SMART" id="SM00360">
    <property type="entry name" value="RRM"/>
    <property type="match status" value="1"/>
</dbReference>
<dbReference type="SMART" id="SM00361">
    <property type="entry name" value="RRM_1"/>
    <property type="match status" value="1"/>
</dbReference>
<dbReference type="PaxDb" id="3218-PP1S45_280V6.1"/>
<accession>A9S3P5</accession>
<gene>
    <name evidence="6" type="primary">LOC112281312</name>
    <name evidence="5" type="ORF">PHYPA_000268</name>
</gene>
<dbReference type="OMA" id="KHINNDM"/>
<dbReference type="RefSeq" id="XP_024373496.1">
    <property type="nucleotide sequence ID" value="XM_024517728.2"/>
</dbReference>
<dbReference type="PROSITE" id="PS50102">
    <property type="entry name" value="RRM"/>
    <property type="match status" value="1"/>
</dbReference>
<dbReference type="Gramene" id="Pp3c1_6280V3.1">
    <property type="protein sequence ID" value="Pp3c1_6280V3.1"/>
    <property type="gene ID" value="Pp3c1_6280"/>
</dbReference>
<dbReference type="HOGENOM" id="CLU_012062_28_4_1"/>
<dbReference type="InterPro" id="IPR000504">
    <property type="entry name" value="RRM_dom"/>
</dbReference>
<feature type="region of interest" description="Disordered" evidence="3">
    <location>
        <begin position="117"/>
        <end position="155"/>
    </location>
</feature>
<dbReference type="InterPro" id="IPR012677">
    <property type="entry name" value="Nucleotide-bd_a/b_plait_sf"/>
</dbReference>
<organism evidence="5">
    <name type="scientific">Physcomitrium patens</name>
    <name type="common">Spreading-leaved earth moss</name>
    <name type="synonym">Physcomitrella patens</name>
    <dbReference type="NCBI Taxonomy" id="3218"/>
    <lineage>
        <taxon>Eukaryota</taxon>
        <taxon>Viridiplantae</taxon>
        <taxon>Streptophyta</taxon>
        <taxon>Embryophyta</taxon>
        <taxon>Bryophyta</taxon>
        <taxon>Bryophytina</taxon>
        <taxon>Bryopsida</taxon>
        <taxon>Funariidae</taxon>
        <taxon>Funariales</taxon>
        <taxon>Funariaceae</taxon>
        <taxon>Physcomitrium</taxon>
    </lineage>
</organism>
<keyword evidence="1 2" id="KW-0694">RNA-binding</keyword>
<name>A9S3P5_PHYPA</name>
<proteinExistence type="predicted"/>
<dbReference type="GO" id="GO:0003729">
    <property type="term" value="F:mRNA binding"/>
    <property type="evidence" value="ECO:0000318"/>
    <property type="project" value="GO_Central"/>
</dbReference>
<dbReference type="SUPFAM" id="SSF54928">
    <property type="entry name" value="RNA-binding domain, RBD"/>
    <property type="match status" value="1"/>
</dbReference>
<reference evidence="5 7" key="2">
    <citation type="journal article" date="2018" name="Plant J.">
        <title>The Physcomitrella patens chromosome-scale assembly reveals moss genome structure and evolution.</title>
        <authorList>
            <person name="Lang D."/>
            <person name="Ullrich K.K."/>
            <person name="Murat F."/>
            <person name="Fuchs J."/>
            <person name="Jenkins J."/>
            <person name="Haas F.B."/>
            <person name="Piednoel M."/>
            <person name="Gundlach H."/>
            <person name="Van Bel M."/>
            <person name="Meyberg R."/>
            <person name="Vives C."/>
            <person name="Morata J."/>
            <person name="Symeonidi A."/>
            <person name="Hiss M."/>
            <person name="Muchero W."/>
            <person name="Kamisugi Y."/>
            <person name="Saleh O."/>
            <person name="Blanc G."/>
            <person name="Decker E.L."/>
            <person name="van Gessel N."/>
            <person name="Grimwood J."/>
            <person name="Hayes R.D."/>
            <person name="Graham S.W."/>
            <person name="Gunter L.E."/>
            <person name="McDaniel S.F."/>
            <person name="Hoernstein S.N.W."/>
            <person name="Larsson A."/>
            <person name="Li F.W."/>
            <person name="Perroud P.F."/>
            <person name="Phillips J."/>
            <person name="Ranjan P."/>
            <person name="Rokshar D.S."/>
            <person name="Rothfels C.J."/>
            <person name="Schneider L."/>
            <person name="Shu S."/>
            <person name="Stevenson D.W."/>
            <person name="Thummler F."/>
            <person name="Tillich M."/>
            <person name="Villarreal Aguilar J.C."/>
            <person name="Widiez T."/>
            <person name="Wong G.K."/>
            <person name="Wymore A."/>
            <person name="Zhang Y."/>
            <person name="Zimmer A.D."/>
            <person name="Quatrano R.S."/>
            <person name="Mayer K.F.X."/>
            <person name="Goodstein D."/>
            <person name="Casacuberta J.M."/>
            <person name="Vandepoele K."/>
            <person name="Reski R."/>
            <person name="Cuming A.C."/>
            <person name="Tuskan G.A."/>
            <person name="Maumus F."/>
            <person name="Salse J."/>
            <person name="Schmutz J."/>
            <person name="Rensing S.A."/>
        </authorList>
    </citation>
    <scope>NUCLEOTIDE SEQUENCE [LARGE SCALE GENOMIC DNA]</scope>
    <source>
        <strain evidence="6 7">cv. Gransden 2004</strain>
    </source>
</reference>
<dbReference type="eggNOG" id="KOG0118">
    <property type="taxonomic scope" value="Eukaryota"/>
</dbReference>
<evidence type="ECO:0000313" key="5">
    <source>
        <dbReference type="EMBL" id="PNR61844.1"/>
    </source>
</evidence>
<dbReference type="KEGG" id="ppp:112281312"/>
<dbReference type="InterPro" id="IPR048289">
    <property type="entry name" value="RRM2_NsCP33-like"/>
</dbReference>
<dbReference type="AlphaFoldDB" id="A9S3P5"/>
<protein>
    <recommendedName>
        <fullName evidence="4">RRM domain-containing protein</fullName>
    </recommendedName>
</protein>
<dbReference type="EnsemblPlants" id="Pp3c1_6280V3.1">
    <property type="protein sequence ID" value="Pp3c1_6280V3.1"/>
    <property type="gene ID" value="Pp3c1_6280"/>
</dbReference>
<dbReference type="InterPro" id="IPR052462">
    <property type="entry name" value="SLIRP/GR-RBP-like"/>
</dbReference>
<evidence type="ECO:0000313" key="6">
    <source>
        <dbReference type="EnsemblPlants" id="Pp3c1_6280V3.1"/>
    </source>
</evidence>
<dbReference type="InterPro" id="IPR035979">
    <property type="entry name" value="RBD_domain_sf"/>
</dbReference>
<evidence type="ECO:0000259" key="4">
    <source>
        <dbReference type="PROSITE" id="PS50102"/>
    </source>
</evidence>
<dbReference type="CDD" id="cd21608">
    <property type="entry name" value="RRM2_NsCP33_like"/>
    <property type="match status" value="1"/>
</dbReference>
<dbReference type="Pfam" id="PF00076">
    <property type="entry name" value="RRM_1"/>
    <property type="match status" value="1"/>
</dbReference>
<dbReference type="OrthoDB" id="439808at2759"/>
<dbReference type="EMBL" id="ABEU02000001">
    <property type="protein sequence ID" value="PNR61844.1"/>
    <property type="molecule type" value="Genomic_DNA"/>
</dbReference>
<dbReference type="PANTHER" id="PTHR48027">
    <property type="entry name" value="HETEROGENEOUS NUCLEAR RIBONUCLEOPROTEIN 87F-RELATED"/>
    <property type="match status" value="1"/>
</dbReference>
<dbReference type="EnsemblPlants" id="Pp3c1_6280V3.2">
    <property type="protein sequence ID" value="Pp3c1_6280V3.2"/>
    <property type="gene ID" value="Pp3c1_6280"/>
</dbReference>
<reference evidence="6" key="3">
    <citation type="submission" date="2020-12" db="UniProtKB">
        <authorList>
            <consortium name="EnsemblPlants"/>
        </authorList>
    </citation>
    <scope>IDENTIFICATION</scope>
</reference>
<dbReference type="Proteomes" id="UP000006727">
    <property type="component" value="Chromosome 1"/>
</dbReference>
<evidence type="ECO:0000256" key="1">
    <source>
        <dbReference type="ARBA" id="ARBA00022884"/>
    </source>
</evidence>
<dbReference type="GeneID" id="112281312"/>
<sequence length="155" mass="16396">MAFLAQLGGLVRQSIARNALQRHSGAAAIPAMFLVSRGMSGSKLFVGGLAWGTTDDNIKEAFSAFGEVTEVKIICDRDTGRSRGFGFVTFATDQDAEAALQALDGRDLAGRTIRVNYATKQSPQDRQSGGGMYGRRDHSGGNSGNFGGSGTWRGM</sequence>